<evidence type="ECO:0008006" key="4">
    <source>
        <dbReference type="Google" id="ProtNLM"/>
    </source>
</evidence>
<protein>
    <recommendedName>
        <fullName evidence="4">Retrotransposon gag domain-containing protein</fullName>
    </recommendedName>
</protein>
<comment type="caution">
    <text evidence="2">The sequence shown here is derived from an EMBL/GenBank/DDBJ whole genome shotgun (WGS) entry which is preliminary data.</text>
</comment>
<feature type="compositionally biased region" description="Basic and acidic residues" evidence="1">
    <location>
        <begin position="389"/>
        <end position="415"/>
    </location>
</feature>
<name>A0AAE0AJG1_9ROSI</name>
<accession>A0AAE0AJG1</accession>
<feature type="region of interest" description="Disordered" evidence="1">
    <location>
        <begin position="281"/>
        <end position="346"/>
    </location>
</feature>
<gene>
    <name evidence="2" type="ORF">Dsin_012509</name>
</gene>
<feature type="region of interest" description="Disordered" evidence="1">
    <location>
        <begin position="1"/>
        <end position="34"/>
    </location>
</feature>
<dbReference type="AlphaFoldDB" id="A0AAE0AJG1"/>
<feature type="compositionally biased region" description="Polar residues" evidence="1">
    <location>
        <begin position="19"/>
        <end position="34"/>
    </location>
</feature>
<feature type="compositionally biased region" description="Basic and acidic residues" evidence="1">
    <location>
        <begin position="106"/>
        <end position="155"/>
    </location>
</feature>
<organism evidence="2 3">
    <name type="scientific">Dipteronia sinensis</name>
    <dbReference type="NCBI Taxonomy" id="43782"/>
    <lineage>
        <taxon>Eukaryota</taxon>
        <taxon>Viridiplantae</taxon>
        <taxon>Streptophyta</taxon>
        <taxon>Embryophyta</taxon>
        <taxon>Tracheophyta</taxon>
        <taxon>Spermatophyta</taxon>
        <taxon>Magnoliopsida</taxon>
        <taxon>eudicotyledons</taxon>
        <taxon>Gunneridae</taxon>
        <taxon>Pentapetalae</taxon>
        <taxon>rosids</taxon>
        <taxon>malvids</taxon>
        <taxon>Sapindales</taxon>
        <taxon>Sapindaceae</taxon>
        <taxon>Hippocastanoideae</taxon>
        <taxon>Acereae</taxon>
        <taxon>Dipteronia</taxon>
    </lineage>
</organism>
<feature type="region of interest" description="Disordered" evidence="1">
    <location>
        <begin position="389"/>
        <end position="423"/>
    </location>
</feature>
<feature type="region of interest" description="Disordered" evidence="1">
    <location>
        <begin position="96"/>
        <end position="185"/>
    </location>
</feature>
<feature type="compositionally biased region" description="Basic and acidic residues" evidence="1">
    <location>
        <begin position="301"/>
        <end position="338"/>
    </location>
</feature>
<dbReference type="EMBL" id="JANJYJ010000004">
    <property type="protein sequence ID" value="KAK3218539.1"/>
    <property type="molecule type" value="Genomic_DNA"/>
</dbReference>
<keyword evidence="3" id="KW-1185">Reference proteome</keyword>
<proteinExistence type="predicted"/>
<evidence type="ECO:0000313" key="3">
    <source>
        <dbReference type="Proteomes" id="UP001281410"/>
    </source>
</evidence>
<evidence type="ECO:0000313" key="2">
    <source>
        <dbReference type="EMBL" id="KAK3218539.1"/>
    </source>
</evidence>
<dbReference type="Proteomes" id="UP001281410">
    <property type="component" value="Unassembled WGS sequence"/>
</dbReference>
<reference evidence="2" key="1">
    <citation type="journal article" date="2023" name="Plant J.">
        <title>Genome sequences and population genomics provide insights into the demographic history, inbreeding, and mutation load of two 'living fossil' tree species of Dipteronia.</title>
        <authorList>
            <person name="Feng Y."/>
            <person name="Comes H.P."/>
            <person name="Chen J."/>
            <person name="Zhu S."/>
            <person name="Lu R."/>
            <person name="Zhang X."/>
            <person name="Li P."/>
            <person name="Qiu J."/>
            <person name="Olsen K.M."/>
            <person name="Qiu Y."/>
        </authorList>
    </citation>
    <scope>NUCLEOTIDE SEQUENCE</scope>
    <source>
        <strain evidence="2">NBL</strain>
    </source>
</reference>
<evidence type="ECO:0000256" key="1">
    <source>
        <dbReference type="SAM" id="MobiDB-lite"/>
    </source>
</evidence>
<sequence length="423" mass="47624">MADTRVGRQSPHDVGTLRGVNNSGPMNASITEGSLPSITTASTGLAAITSTKAPPGISPDTFQQGINITATANLTSLYQLSTPMVDQDPKVHSEIVSMTPGAPYKTGRDRADHPGRGEHSQREDEGISGRGRQDRYQTDSEPEETHRDVSRRDRSSSLNDSDQPPIRTCQKGKSPLRFDTPGTRTKEGTHIIQQGFTNRQQSRIDNEPEEERDILIRKLSQKEVSGIHNLNDEAVVAVFTNNLQKGRLSFDLRRECQNTYANLMDVAGSYEMAEEEELAQRGSFVHGGSPRENAKTGESYVKNEKGDHHESDGNKDGRRDENRRDSRNDRKFHEDQKLVKYPPRQLTYARSDMRKYCRFHKESGHNTSKCYQLRVHIQTLIREGHLKDLIHKRADDQQKDPLKDNQPRGNQEKKQSSGQGSDE</sequence>